<keyword evidence="11" id="KW-0560">Oxidoreductase</keyword>
<dbReference type="GO" id="GO:0046872">
    <property type="term" value="F:metal ion binding"/>
    <property type="evidence" value="ECO:0007669"/>
    <property type="project" value="UniProtKB-KW"/>
</dbReference>
<dbReference type="PROSITE" id="PS51471">
    <property type="entry name" value="FE2OG_OXY"/>
    <property type="match status" value="1"/>
</dbReference>
<keyword evidence="14" id="KW-1185">Reference proteome</keyword>
<evidence type="ECO:0000256" key="6">
    <source>
        <dbReference type="ARBA" id="ARBA00022666"/>
    </source>
</evidence>
<gene>
    <name evidence="13" type="ORF">SAMN05444170_6798</name>
</gene>
<keyword evidence="6" id="KW-0266">Ethylene biosynthesis</keyword>
<dbReference type="Pfam" id="PF14226">
    <property type="entry name" value="DIOX_N"/>
    <property type="match status" value="1"/>
</dbReference>
<organism evidence="13 14">
    <name type="scientific">Bradyrhizobium erythrophlei</name>
    <dbReference type="NCBI Taxonomy" id="1437360"/>
    <lineage>
        <taxon>Bacteria</taxon>
        <taxon>Pseudomonadati</taxon>
        <taxon>Pseudomonadota</taxon>
        <taxon>Alphaproteobacteria</taxon>
        <taxon>Hyphomicrobiales</taxon>
        <taxon>Nitrobacteraceae</taxon>
        <taxon>Bradyrhizobium</taxon>
    </lineage>
</organism>
<dbReference type="Gene3D" id="2.60.120.330">
    <property type="entry name" value="B-lactam Antibiotic, Isopenicillin N Synthase, Chain"/>
    <property type="match status" value="1"/>
</dbReference>
<dbReference type="Proteomes" id="UP000184096">
    <property type="component" value="Chromosome I"/>
</dbReference>
<evidence type="ECO:0000256" key="2">
    <source>
        <dbReference type="ARBA" id="ARBA00004767"/>
    </source>
</evidence>
<comment type="similarity">
    <text evidence="11">Belongs to the iron/ascorbate-dependent oxidoreductase family.</text>
</comment>
<dbReference type="GO" id="GO:0102276">
    <property type="term" value="F:2-oxoglutarate oxygenase/decarboxylase (ethylene-forming) activity"/>
    <property type="evidence" value="ECO:0007669"/>
    <property type="project" value="UniProtKB-EC"/>
</dbReference>
<comment type="pathway">
    <text evidence="2">Alkene biosynthesis; ethylene biosynthesis via 2-oxoglutarate.</text>
</comment>
<keyword evidence="11" id="KW-0408">Iron</keyword>
<feature type="domain" description="Fe2OG dioxygenase" evidence="12">
    <location>
        <begin position="180"/>
        <end position="289"/>
    </location>
</feature>
<evidence type="ECO:0000256" key="1">
    <source>
        <dbReference type="ARBA" id="ARBA00001954"/>
    </source>
</evidence>
<proteinExistence type="inferred from homology"/>
<comment type="cofactor">
    <cofactor evidence="1">
        <name>Fe(2+)</name>
        <dbReference type="ChEBI" id="CHEBI:29033"/>
    </cofactor>
</comment>
<dbReference type="EC" id="1.13.12.19" evidence="4"/>
<dbReference type="PANTHER" id="PTHR47990">
    <property type="entry name" value="2-OXOGLUTARATE (2OG) AND FE(II)-DEPENDENT OXYGENASE SUPERFAMILY PROTEIN-RELATED"/>
    <property type="match status" value="1"/>
</dbReference>
<dbReference type="InterPro" id="IPR050231">
    <property type="entry name" value="Iron_ascorbate_oxido_reductase"/>
</dbReference>
<sequence length="337" mass="36918">MTLKTIPIIDLSPYRNGSSEGKEAVAKAVAQACRDIGFLVITGHGVSPALVDRVDASARAFFDLPAAAKMALKRPKDDQVRGYSAVGDEGLSYSLGEKSPGDLKESFSIGPVAVPDDPYFNGPAAGPHFAPNLWAEQIPDFKASWTEYFEAMSDLSKTLMRIFALGLELPETYFDDKIDRHISMFRALKYPNQHEAPLPGQLRAGAHSDYGSLTIVRTEDRPGGLQVYNKDEEWVDVPSVGGGFVVNIGDLMMQWTNDLWSSTLHRVANPPREKAGDSARLSLVFFHQPNYDAMVECLESCKGPDNPVKYEPVSSGDHLTSKFVKQTTFGEGTRKSA</sequence>
<evidence type="ECO:0000259" key="12">
    <source>
        <dbReference type="PROSITE" id="PS51471"/>
    </source>
</evidence>
<dbReference type="InterPro" id="IPR026992">
    <property type="entry name" value="DIOX_N"/>
</dbReference>
<evidence type="ECO:0000256" key="8">
    <source>
        <dbReference type="ARBA" id="ARBA00031282"/>
    </source>
</evidence>
<dbReference type="InterPro" id="IPR027443">
    <property type="entry name" value="IPNS-like_sf"/>
</dbReference>
<dbReference type="InterPro" id="IPR005123">
    <property type="entry name" value="Oxoglu/Fe-dep_dioxygenase_dom"/>
</dbReference>
<evidence type="ECO:0000256" key="7">
    <source>
        <dbReference type="ARBA" id="ARBA00031011"/>
    </source>
</evidence>
<dbReference type="GO" id="GO:0009693">
    <property type="term" value="P:ethylene biosynthetic process"/>
    <property type="evidence" value="ECO:0007669"/>
    <property type="project" value="UniProtKB-KW"/>
</dbReference>
<dbReference type="EC" id="1.14.20.7" evidence="3"/>
<name>A0A1M7UUV2_9BRAD</name>
<evidence type="ECO:0000313" key="13">
    <source>
        <dbReference type="EMBL" id="SHN86728.1"/>
    </source>
</evidence>
<dbReference type="Pfam" id="PF03171">
    <property type="entry name" value="2OG-FeII_Oxy"/>
    <property type="match status" value="1"/>
</dbReference>
<protein>
    <recommendedName>
        <fullName evidence="5">2-oxoglutarate-dependent ethylene/succinate-forming enzyme</fullName>
        <ecNumber evidence="4">1.13.12.19</ecNumber>
        <ecNumber evidence="3">1.14.20.7</ecNumber>
    </recommendedName>
    <alternativeName>
        <fullName evidence="7">2-oxoglutarate dioxygenase (ethylene-forming)</fullName>
    </alternativeName>
    <alternativeName>
        <fullName evidence="8">2-oxoglutarate/L-arginine monooxygenase/decarboxylase (succinate-forming)</fullName>
    </alternativeName>
</protein>
<evidence type="ECO:0000256" key="5">
    <source>
        <dbReference type="ARBA" id="ARBA00019045"/>
    </source>
</evidence>
<reference evidence="14" key="1">
    <citation type="submission" date="2016-11" db="EMBL/GenBank/DDBJ databases">
        <authorList>
            <person name="Varghese N."/>
            <person name="Submissions S."/>
        </authorList>
    </citation>
    <scope>NUCLEOTIDE SEQUENCE [LARGE SCALE GENOMIC DNA]</scope>
    <source>
        <strain evidence="14">GAS401</strain>
    </source>
</reference>
<dbReference type="InterPro" id="IPR044861">
    <property type="entry name" value="IPNS-like_FE2OG_OXY"/>
</dbReference>
<evidence type="ECO:0000256" key="11">
    <source>
        <dbReference type="RuleBase" id="RU003682"/>
    </source>
</evidence>
<keyword evidence="11" id="KW-0479">Metal-binding</keyword>
<evidence type="ECO:0000256" key="10">
    <source>
        <dbReference type="ARBA" id="ARBA00049359"/>
    </source>
</evidence>
<dbReference type="RefSeq" id="WP_072826630.1">
    <property type="nucleotide sequence ID" value="NZ_LT670849.1"/>
</dbReference>
<evidence type="ECO:0000256" key="3">
    <source>
        <dbReference type="ARBA" id="ARBA00012293"/>
    </source>
</evidence>
<dbReference type="EMBL" id="LT670849">
    <property type="protein sequence ID" value="SHN86728.1"/>
    <property type="molecule type" value="Genomic_DNA"/>
</dbReference>
<dbReference type="SUPFAM" id="SSF51197">
    <property type="entry name" value="Clavaminate synthase-like"/>
    <property type="match status" value="1"/>
</dbReference>
<evidence type="ECO:0000313" key="14">
    <source>
        <dbReference type="Proteomes" id="UP000184096"/>
    </source>
</evidence>
<dbReference type="PRINTS" id="PR00682">
    <property type="entry name" value="IPNSYNTHASE"/>
</dbReference>
<comment type="catalytic activity">
    <reaction evidence="9">
        <text>2-oxoglutarate + O2 + 2 H(+) = ethene + 3 CO2 + H2O</text>
        <dbReference type="Rhea" id="RHEA:31523"/>
        <dbReference type="ChEBI" id="CHEBI:15377"/>
        <dbReference type="ChEBI" id="CHEBI:15378"/>
        <dbReference type="ChEBI" id="CHEBI:15379"/>
        <dbReference type="ChEBI" id="CHEBI:16526"/>
        <dbReference type="ChEBI" id="CHEBI:16810"/>
        <dbReference type="ChEBI" id="CHEBI:18153"/>
        <dbReference type="EC" id="1.13.12.19"/>
    </reaction>
</comment>
<dbReference type="AlphaFoldDB" id="A0A1M7UUV2"/>
<comment type="catalytic activity">
    <reaction evidence="10">
        <text>L-arginine + 2-oxoglutarate + O2 = guanidine + L-glutamate 5-semialdehyde + succinate + CO2</text>
        <dbReference type="Rhea" id="RHEA:31535"/>
        <dbReference type="ChEBI" id="CHEBI:15379"/>
        <dbReference type="ChEBI" id="CHEBI:16526"/>
        <dbReference type="ChEBI" id="CHEBI:16810"/>
        <dbReference type="ChEBI" id="CHEBI:30031"/>
        <dbReference type="ChEBI" id="CHEBI:30087"/>
        <dbReference type="ChEBI" id="CHEBI:32682"/>
        <dbReference type="ChEBI" id="CHEBI:58066"/>
        <dbReference type="EC" id="1.14.20.7"/>
    </reaction>
</comment>
<accession>A0A1M7UUV2</accession>
<evidence type="ECO:0000256" key="4">
    <source>
        <dbReference type="ARBA" id="ARBA00012531"/>
    </source>
</evidence>
<evidence type="ECO:0000256" key="9">
    <source>
        <dbReference type="ARBA" id="ARBA00047725"/>
    </source>
</evidence>
<dbReference type="OrthoDB" id="21825at2"/>